<dbReference type="InterPro" id="IPR015422">
    <property type="entry name" value="PyrdxlP-dep_Trfase_small"/>
</dbReference>
<comment type="function">
    <text evidence="12">Catalyzes the reversible conversion of 3-phosphohydroxypyruvate to phosphoserine and of 3-hydroxy-2-oxo-4-phosphonooxybutanoate to phosphohydroxythreonine.</text>
</comment>
<feature type="binding site" evidence="12">
    <location>
        <position position="149"/>
    </location>
    <ligand>
        <name>pyridoxal 5'-phosphate</name>
        <dbReference type="ChEBI" id="CHEBI:597326"/>
    </ligand>
</feature>
<keyword evidence="9 12" id="KW-0718">Serine biosynthesis</keyword>
<dbReference type="eggNOG" id="COG1932">
    <property type="taxonomic scope" value="Bacteria"/>
</dbReference>
<proteinExistence type="inferred from homology"/>
<dbReference type="GO" id="GO:0006564">
    <property type="term" value="P:L-serine biosynthetic process"/>
    <property type="evidence" value="ECO:0007669"/>
    <property type="project" value="UniProtKB-UniRule"/>
</dbReference>
<comment type="catalytic activity">
    <reaction evidence="10 12">
        <text>4-(phosphooxy)-L-threonine + 2-oxoglutarate = (R)-3-hydroxy-2-oxo-4-phosphooxybutanoate + L-glutamate</text>
        <dbReference type="Rhea" id="RHEA:16573"/>
        <dbReference type="ChEBI" id="CHEBI:16810"/>
        <dbReference type="ChEBI" id="CHEBI:29985"/>
        <dbReference type="ChEBI" id="CHEBI:58452"/>
        <dbReference type="ChEBI" id="CHEBI:58538"/>
        <dbReference type="EC" id="2.6.1.52"/>
    </reaction>
</comment>
<comment type="pathway">
    <text evidence="1 12">Cofactor biosynthesis; pyridoxine 5'-phosphate biosynthesis; pyridoxine 5'-phosphate from D-erythrose 4-phosphate: step 3/5.</text>
</comment>
<dbReference type="UniPathway" id="UPA00135">
    <property type="reaction ID" value="UER00197"/>
</dbReference>
<dbReference type="GO" id="GO:0030170">
    <property type="term" value="F:pyridoxal phosphate binding"/>
    <property type="evidence" value="ECO:0007669"/>
    <property type="project" value="UniProtKB-UniRule"/>
</dbReference>
<dbReference type="SUPFAM" id="SSF53383">
    <property type="entry name" value="PLP-dependent transferases"/>
    <property type="match status" value="1"/>
</dbReference>
<gene>
    <name evidence="12" type="primary">serC</name>
    <name evidence="15" type="ordered locus">Halhy_3493</name>
</gene>
<dbReference type="AlphaFoldDB" id="F4KWK8"/>
<feature type="domain" description="Aminotransferase class V" evidence="14">
    <location>
        <begin position="5"/>
        <end position="345"/>
    </location>
</feature>
<dbReference type="KEGG" id="hhy:Halhy_3493"/>
<dbReference type="GO" id="GO:0008615">
    <property type="term" value="P:pyridoxine biosynthetic process"/>
    <property type="evidence" value="ECO:0007669"/>
    <property type="project" value="UniProtKB-UniRule"/>
</dbReference>
<reference key="2">
    <citation type="submission" date="2011-04" db="EMBL/GenBank/DDBJ databases">
        <title>Complete sequence of chromosome of Haliscomenobacter hydrossis DSM 1100.</title>
        <authorList>
            <consortium name="US DOE Joint Genome Institute (JGI-PGF)"/>
            <person name="Lucas S."/>
            <person name="Han J."/>
            <person name="Lapidus A."/>
            <person name="Bruce D."/>
            <person name="Goodwin L."/>
            <person name="Pitluck S."/>
            <person name="Peters L."/>
            <person name="Kyrpides N."/>
            <person name="Mavromatis K."/>
            <person name="Ivanova N."/>
            <person name="Ovchinnikova G."/>
            <person name="Pagani I."/>
            <person name="Daligault H."/>
            <person name="Detter J.C."/>
            <person name="Han C."/>
            <person name="Land M."/>
            <person name="Hauser L."/>
            <person name="Markowitz V."/>
            <person name="Cheng J.-F."/>
            <person name="Hugenholtz P."/>
            <person name="Woyke T."/>
            <person name="Wu D."/>
            <person name="Verbarg S."/>
            <person name="Frueling A."/>
            <person name="Brambilla E."/>
            <person name="Klenk H.-P."/>
            <person name="Eisen J.A."/>
        </authorList>
    </citation>
    <scope>NUCLEOTIDE SEQUENCE</scope>
    <source>
        <strain>DSM 1100</strain>
    </source>
</reference>
<keyword evidence="16" id="KW-1185">Reference proteome</keyword>
<evidence type="ECO:0000256" key="13">
    <source>
        <dbReference type="RuleBase" id="RU004505"/>
    </source>
</evidence>
<dbReference type="OrthoDB" id="9809412at2"/>
<comment type="pathway">
    <text evidence="2 12 13">Amino-acid biosynthesis; L-serine biosynthesis; L-serine from 3-phospho-D-glycerate: step 2/3.</text>
</comment>
<dbReference type="UniPathway" id="UPA00244">
    <property type="reaction ID" value="UER00311"/>
</dbReference>
<dbReference type="NCBIfam" id="TIGR01364">
    <property type="entry name" value="serC_1"/>
    <property type="match status" value="1"/>
</dbReference>
<dbReference type="PIRSF" id="PIRSF000525">
    <property type="entry name" value="SerC"/>
    <property type="match status" value="1"/>
</dbReference>
<dbReference type="Gene3D" id="3.40.640.10">
    <property type="entry name" value="Type I PLP-dependent aspartate aminotransferase-like (Major domain)"/>
    <property type="match status" value="1"/>
</dbReference>
<comment type="caution">
    <text evidence="12">Lacks conserved residue(s) required for the propagation of feature annotation.</text>
</comment>
<dbReference type="HAMAP" id="MF_00160">
    <property type="entry name" value="SerC_aminotrans_5"/>
    <property type="match status" value="1"/>
</dbReference>
<keyword evidence="4 12" id="KW-0032">Aminotransferase</keyword>
<dbReference type="InterPro" id="IPR000192">
    <property type="entry name" value="Aminotrans_V_dom"/>
</dbReference>
<feature type="binding site" evidence="12">
    <location>
        <begin position="75"/>
        <end position="76"/>
    </location>
    <ligand>
        <name>pyridoxal 5'-phosphate</name>
        <dbReference type="ChEBI" id="CHEBI:597326"/>
    </ligand>
</feature>
<dbReference type="Proteomes" id="UP000008461">
    <property type="component" value="Chromosome"/>
</dbReference>
<accession>F4KWK8</accession>
<name>F4KWK8_HALH1</name>
<dbReference type="RefSeq" id="WP_013765888.1">
    <property type="nucleotide sequence ID" value="NC_015510.1"/>
</dbReference>
<evidence type="ECO:0000256" key="11">
    <source>
        <dbReference type="ARBA" id="ARBA00049007"/>
    </source>
</evidence>
<dbReference type="InterPro" id="IPR015424">
    <property type="entry name" value="PyrdxlP-dep_Trfase"/>
</dbReference>
<evidence type="ECO:0000313" key="15">
    <source>
        <dbReference type="EMBL" id="AEE51348.1"/>
    </source>
</evidence>
<evidence type="ECO:0000256" key="6">
    <source>
        <dbReference type="ARBA" id="ARBA00022679"/>
    </source>
</evidence>
<keyword evidence="12" id="KW-0963">Cytoplasm</keyword>
<dbReference type="FunFam" id="3.90.1150.10:FF:000006">
    <property type="entry name" value="Phosphoserine aminotransferase"/>
    <property type="match status" value="1"/>
</dbReference>
<dbReference type="HOGENOM" id="CLU_034866_0_2_10"/>
<comment type="subcellular location">
    <subcellularLocation>
        <location evidence="12">Cytoplasm</location>
    </subcellularLocation>
</comment>
<evidence type="ECO:0000256" key="5">
    <source>
        <dbReference type="ARBA" id="ARBA00022605"/>
    </source>
</evidence>
<evidence type="ECO:0000256" key="8">
    <source>
        <dbReference type="ARBA" id="ARBA00023096"/>
    </source>
</evidence>
<evidence type="ECO:0000256" key="10">
    <source>
        <dbReference type="ARBA" id="ARBA00047630"/>
    </source>
</evidence>
<dbReference type="InterPro" id="IPR015421">
    <property type="entry name" value="PyrdxlP-dep_Trfase_major"/>
</dbReference>
<protein>
    <recommendedName>
        <fullName evidence="12">Phosphoserine aminotransferase</fullName>
        <ecNumber evidence="12">2.6.1.52</ecNumber>
    </recommendedName>
    <alternativeName>
        <fullName evidence="12">Phosphohydroxythreonine aminotransferase</fullName>
        <shortName evidence="12">PSAT</shortName>
    </alternativeName>
</protein>
<dbReference type="STRING" id="760192.Halhy_3493"/>
<dbReference type="EC" id="2.6.1.52" evidence="12"/>
<dbReference type="PROSITE" id="PS00595">
    <property type="entry name" value="AA_TRANSFER_CLASS_5"/>
    <property type="match status" value="1"/>
</dbReference>
<evidence type="ECO:0000256" key="1">
    <source>
        <dbReference type="ARBA" id="ARBA00004915"/>
    </source>
</evidence>
<reference evidence="15 16" key="1">
    <citation type="journal article" date="2011" name="Stand. Genomic Sci.">
        <title>Complete genome sequence of Haliscomenobacter hydrossis type strain (O).</title>
        <authorList>
            <consortium name="US DOE Joint Genome Institute (JGI-PGF)"/>
            <person name="Daligault H."/>
            <person name="Lapidus A."/>
            <person name="Zeytun A."/>
            <person name="Nolan M."/>
            <person name="Lucas S."/>
            <person name="Del Rio T.G."/>
            <person name="Tice H."/>
            <person name="Cheng J.F."/>
            <person name="Tapia R."/>
            <person name="Han C."/>
            <person name="Goodwin L."/>
            <person name="Pitluck S."/>
            <person name="Liolios K."/>
            <person name="Pagani I."/>
            <person name="Ivanova N."/>
            <person name="Huntemann M."/>
            <person name="Mavromatis K."/>
            <person name="Mikhailova N."/>
            <person name="Pati A."/>
            <person name="Chen A."/>
            <person name="Palaniappan K."/>
            <person name="Land M."/>
            <person name="Hauser L."/>
            <person name="Brambilla E.M."/>
            <person name="Rohde M."/>
            <person name="Verbarg S."/>
            <person name="Goker M."/>
            <person name="Bristow J."/>
            <person name="Eisen J.A."/>
            <person name="Markowitz V."/>
            <person name="Hugenholtz P."/>
            <person name="Kyrpides N.C."/>
            <person name="Klenk H.P."/>
            <person name="Woyke T."/>
        </authorList>
    </citation>
    <scope>NUCLEOTIDE SEQUENCE [LARGE SCALE GENOMIC DNA]</scope>
    <source>
        <strain evidence="16">ATCC 27775 / DSM 1100 / LMG 10767 / O</strain>
    </source>
</reference>
<evidence type="ECO:0000256" key="2">
    <source>
        <dbReference type="ARBA" id="ARBA00005099"/>
    </source>
</evidence>
<feature type="binding site" evidence="12">
    <location>
        <position position="168"/>
    </location>
    <ligand>
        <name>pyridoxal 5'-phosphate</name>
        <dbReference type="ChEBI" id="CHEBI:597326"/>
    </ligand>
</feature>
<evidence type="ECO:0000256" key="3">
    <source>
        <dbReference type="ARBA" id="ARBA00006904"/>
    </source>
</evidence>
<dbReference type="PANTHER" id="PTHR43247:SF1">
    <property type="entry name" value="PHOSPHOSERINE AMINOTRANSFERASE"/>
    <property type="match status" value="1"/>
</dbReference>
<dbReference type="GO" id="GO:0005737">
    <property type="term" value="C:cytoplasm"/>
    <property type="evidence" value="ECO:0007669"/>
    <property type="project" value="UniProtKB-SubCell"/>
</dbReference>
<feature type="binding site" evidence="12">
    <location>
        <position position="191"/>
    </location>
    <ligand>
        <name>pyridoxal 5'-phosphate</name>
        <dbReference type="ChEBI" id="CHEBI:597326"/>
    </ligand>
</feature>
<comment type="catalytic activity">
    <reaction evidence="11 12 13">
        <text>O-phospho-L-serine + 2-oxoglutarate = 3-phosphooxypyruvate + L-glutamate</text>
        <dbReference type="Rhea" id="RHEA:14329"/>
        <dbReference type="ChEBI" id="CHEBI:16810"/>
        <dbReference type="ChEBI" id="CHEBI:18110"/>
        <dbReference type="ChEBI" id="CHEBI:29985"/>
        <dbReference type="ChEBI" id="CHEBI:57524"/>
        <dbReference type="EC" id="2.6.1.52"/>
    </reaction>
</comment>
<dbReference type="FunFam" id="3.40.640.10:FF:000010">
    <property type="entry name" value="Phosphoserine aminotransferase"/>
    <property type="match status" value="1"/>
</dbReference>
<keyword evidence="5 12" id="KW-0028">Amino-acid biosynthesis</keyword>
<dbReference type="Gene3D" id="3.90.1150.10">
    <property type="entry name" value="Aspartate Aminotransferase, domain 1"/>
    <property type="match status" value="1"/>
</dbReference>
<evidence type="ECO:0000256" key="7">
    <source>
        <dbReference type="ARBA" id="ARBA00022898"/>
    </source>
</evidence>
<evidence type="ECO:0000256" key="4">
    <source>
        <dbReference type="ARBA" id="ARBA00022576"/>
    </source>
</evidence>
<keyword evidence="7 12" id="KW-0663">Pyridoxal phosphate</keyword>
<sequence>MKKHNFSAGPAILPASVLEEAARGVLNINDSGLSILEISHRSKDFIAIAAQAEQLVRELLNLSDDYAVMFLSGGASTQFFMAPMNLLNEDETACYVNTGSWADKAAKEAKNFGKIETLASSKEQNYTFIPRGWEVPAYAKYLHLTSNNTIYGTQFHWWPDTEVPIVCDMSSDMFSRTIPVEKFGLIYAGAQKNMGPAGTTLVIVRKDLLGKVKRTLPSMLNYTTHIDNDSMYNTPPVYAIYVSMLTMKWIKEQGGLTAIEAHNQAKGDLFYHELDANPLFHGTVTVKEDRSLMNPTFLAINEEVDKAFDAAAKAAGIDGIRGHRSVGGFRASMYNAMPLEGVQVLVDVMKDIAQKMG</sequence>
<keyword evidence="8 12" id="KW-0664">Pyridoxine biosynthesis</keyword>
<evidence type="ECO:0000313" key="16">
    <source>
        <dbReference type="Proteomes" id="UP000008461"/>
    </source>
</evidence>
<organism evidence="15 16">
    <name type="scientific">Haliscomenobacter hydrossis (strain ATCC 27775 / DSM 1100 / LMG 10767 / O)</name>
    <dbReference type="NCBI Taxonomy" id="760192"/>
    <lineage>
        <taxon>Bacteria</taxon>
        <taxon>Pseudomonadati</taxon>
        <taxon>Bacteroidota</taxon>
        <taxon>Saprospiria</taxon>
        <taxon>Saprospirales</taxon>
        <taxon>Haliscomenobacteraceae</taxon>
        <taxon>Haliscomenobacter</taxon>
    </lineage>
</organism>
<feature type="modified residue" description="N6-(pyridoxal phosphate)lysine" evidence="12">
    <location>
        <position position="192"/>
    </location>
</feature>
<comment type="subunit">
    <text evidence="12">Homodimer.</text>
</comment>
<feature type="binding site" evidence="12">
    <location>
        <position position="101"/>
    </location>
    <ligand>
        <name>pyridoxal 5'-phosphate</name>
        <dbReference type="ChEBI" id="CHEBI:597326"/>
    </ligand>
</feature>
<feature type="binding site" evidence="12">
    <location>
        <begin position="233"/>
        <end position="234"/>
    </location>
    <ligand>
        <name>pyridoxal 5'-phosphate</name>
        <dbReference type="ChEBI" id="CHEBI:597326"/>
    </ligand>
</feature>
<evidence type="ECO:0000256" key="12">
    <source>
        <dbReference type="HAMAP-Rule" id="MF_00160"/>
    </source>
</evidence>
<dbReference type="InterPro" id="IPR020578">
    <property type="entry name" value="Aminotrans_V_PyrdxlP_BS"/>
</dbReference>
<dbReference type="EMBL" id="CP002691">
    <property type="protein sequence ID" value="AEE51348.1"/>
    <property type="molecule type" value="Genomic_DNA"/>
</dbReference>
<feature type="binding site" evidence="12">
    <location>
        <position position="41"/>
    </location>
    <ligand>
        <name>L-glutamate</name>
        <dbReference type="ChEBI" id="CHEBI:29985"/>
    </ligand>
</feature>
<dbReference type="PANTHER" id="PTHR43247">
    <property type="entry name" value="PHOSPHOSERINE AMINOTRANSFERASE"/>
    <property type="match status" value="1"/>
</dbReference>
<comment type="cofactor">
    <cofactor evidence="12">
        <name>pyridoxal 5'-phosphate</name>
        <dbReference type="ChEBI" id="CHEBI:597326"/>
    </cofactor>
    <text evidence="12">Binds 1 pyridoxal phosphate per subunit.</text>
</comment>
<dbReference type="NCBIfam" id="NF003764">
    <property type="entry name" value="PRK05355.1"/>
    <property type="match status" value="1"/>
</dbReference>
<evidence type="ECO:0000259" key="14">
    <source>
        <dbReference type="Pfam" id="PF00266"/>
    </source>
</evidence>
<keyword evidence="6 12" id="KW-0808">Transferase</keyword>
<dbReference type="InterPro" id="IPR022278">
    <property type="entry name" value="Pser_aminoTfrase"/>
</dbReference>
<dbReference type="Pfam" id="PF00266">
    <property type="entry name" value="Aminotran_5"/>
    <property type="match status" value="1"/>
</dbReference>
<comment type="similarity">
    <text evidence="3 12">Belongs to the class-V pyridoxal-phosphate-dependent aminotransferase family. SerC subfamily.</text>
</comment>
<evidence type="ECO:0000256" key="9">
    <source>
        <dbReference type="ARBA" id="ARBA00023299"/>
    </source>
</evidence>
<dbReference type="GO" id="GO:0004648">
    <property type="term" value="F:O-phospho-L-serine:2-oxoglutarate aminotransferase activity"/>
    <property type="evidence" value="ECO:0007669"/>
    <property type="project" value="UniProtKB-UniRule"/>
</dbReference>